<dbReference type="HOGENOM" id="CLU_026396_1_0_1"/>
<evidence type="ECO:0000313" key="10">
    <source>
        <dbReference type="Proteomes" id="UP000001194"/>
    </source>
</evidence>
<evidence type="ECO:0000256" key="1">
    <source>
        <dbReference type="ARBA" id="ARBA00004167"/>
    </source>
</evidence>
<keyword evidence="6" id="KW-0325">Glycoprotein</keyword>
<keyword evidence="4" id="KW-1133">Transmembrane helix</keyword>
<keyword evidence="10" id="KW-1185">Reference proteome</keyword>
<feature type="chain" id="PRO_5002748933" evidence="7">
    <location>
        <begin position="22"/>
        <end position="308"/>
    </location>
</feature>
<dbReference type="KEGG" id="lbc:LACBIDRAFT_335035"/>
<keyword evidence="5" id="KW-0472">Membrane</keyword>
<evidence type="ECO:0000256" key="4">
    <source>
        <dbReference type="ARBA" id="ARBA00022989"/>
    </source>
</evidence>
<accession>B0E155</accession>
<feature type="domain" description="WSC" evidence="8">
    <location>
        <begin position="41"/>
        <end position="121"/>
    </location>
</feature>
<evidence type="ECO:0000256" key="5">
    <source>
        <dbReference type="ARBA" id="ARBA00023136"/>
    </source>
</evidence>
<dbReference type="Proteomes" id="UP000001194">
    <property type="component" value="Unassembled WGS sequence"/>
</dbReference>
<organism evidence="10">
    <name type="scientific">Laccaria bicolor (strain S238N-H82 / ATCC MYA-4686)</name>
    <name type="common">Bicoloured deceiver</name>
    <name type="synonym">Laccaria laccata var. bicolor</name>
    <dbReference type="NCBI Taxonomy" id="486041"/>
    <lineage>
        <taxon>Eukaryota</taxon>
        <taxon>Fungi</taxon>
        <taxon>Dikarya</taxon>
        <taxon>Basidiomycota</taxon>
        <taxon>Agaricomycotina</taxon>
        <taxon>Agaricomycetes</taxon>
        <taxon>Agaricomycetidae</taxon>
        <taxon>Agaricales</taxon>
        <taxon>Agaricineae</taxon>
        <taxon>Hydnangiaceae</taxon>
        <taxon>Laccaria</taxon>
    </lineage>
</organism>
<sequence>MSFLVALFICLSLKFRSSVLSLLELERYQSSFPTTKTSPWMVVSRMPYPPPTTLSFNQFSTFTSTTVENCINVCSAANYIRAGLVAGSQCWCGNVIKPGNSGVSEGLCSAACTGNATEVCGVAHVRLCRDIPSARTLHHLEERSDSMTVQRCLDACLAQDFALAGLEYGSECWCGNADMYGRHRITPASSACNFPCAGNPVQICGGANGLNIYDRSGKGLTVGPPSPFTSPYNNTWFFNACVKCAADGWKVAGVEDGQECWCGSPPGRLPTSILAPLSDCVEEGGVVLVSAFRFRKRMFFGRLTPGLT</sequence>
<dbReference type="PANTHER" id="PTHR24269:SF16">
    <property type="entry name" value="PROTEIN SLG1"/>
    <property type="match status" value="1"/>
</dbReference>
<comment type="subcellular location">
    <subcellularLocation>
        <location evidence="1">Membrane</location>
        <topology evidence="1">Single-pass membrane protein</topology>
    </subcellularLocation>
</comment>
<dbReference type="Pfam" id="PF01822">
    <property type="entry name" value="WSC"/>
    <property type="match status" value="2"/>
</dbReference>
<evidence type="ECO:0000313" key="9">
    <source>
        <dbReference type="EMBL" id="EDQ99397.1"/>
    </source>
</evidence>
<dbReference type="AlphaFoldDB" id="B0E155"/>
<feature type="domain" description="WSC" evidence="8">
    <location>
        <begin position="122"/>
        <end position="216"/>
    </location>
</feature>
<evidence type="ECO:0000259" key="8">
    <source>
        <dbReference type="PROSITE" id="PS51212"/>
    </source>
</evidence>
<reference evidence="9 10" key="1">
    <citation type="journal article" date="2008" name="Nature">
        <title>The genome of Laccaria bicolor provides insights into mycorrhizal symbiosis.</title>
        <authorList>
            <person name="Martin F."/>
            <person name="Aerts A."/>
            <person name="Ahren D."/>
            <person name="Brun A."/>
            <person name="Danchin E.G.J."/>
            <person name="Duchaussoy F."/>
            <person name="Gibon J."/>
            <person name="Kohler A."/>
            <person name="Lindquist E."/>
            <person name="Pereda V."/>
            <person name="Salamov A."/>
            <person name="Shapiro H.J."/>
            <person name="Wuyts J."/>
            <person name="Blaudez D."/>
            <person name="Buee M."/>
            <person name="Brokstein P."/>
            <person name="Canbaeck B."/>
            <person name="Cohen D."/>
            <person name="Courty P.E."/>
            <person name="Coutinho P.M."/>
            <person name="Delaruelle C."/>
            <person name="Detter J.C."/>
            <person name="Deveau A."/>
            <person name="DiFazio S."/>
            <person name="Duplessis S."/>
            <person name="Fraissinet-Tachet L."/>
            <person name="Lucic E."/>
            <person name="Frey-Klett P."/>
            <person name="Fourrey C."/>
            <person name="Feussner I."/>
            <person name="Gay G."/>
            <person name="Grimwood J."/>
            <person name="Hoegger P.J."/>
            <person name="Jain P."/>
            <person name="Kilaru S."/>
            <person name="Labbe J."/>
            <person name="Lin Y.C."/>
            <person name="Legue V."/>
            <person name="Le Tacon F."/>
            <person name="Marmeisse R."/>
            <person name="Melayah D."/>
            <person name="Montanini B."/>
            <person name="Muratet M."/>
            <person name="Nehls U."/>
            <person name="Niculita-Hirzel H."/>
            <person name="Oudot-Le Secq M.P."/>
            <person name="Peter M."/>
            <person name="Quesneville H."/>
            <person name="Rajashekar B."/>
            <person name="Reich M."/>
            <person name="Rouhier N."/>
            <person name="Schmutz J."/>
            <person name="Yin T."/>
            <person name="Chalot M."/>
            <person name="Henrissat B."/>
            <person name="Kuees U."/>
            <person name="Lucas S."/>
            <person name="Van de Peer Y."/>
            <person name="Podila G.K."/>
            <person name="Polle A."/>
            <person name="Pukkila P.J."/>
            <person name="Richardson P.M."/>
            <person name="Rouze P."/>
            <person name="Sanders I.R."/>
            <person name="Stajich J.E."/>
            <person name="Tunlid A."/>
            <person name="Tuskan G."/>
            <person name="Grigoriev I.V."/>
        </authorList>
    </citation>
    <scope>NUCLEOTIDE SEQUENCE [LARGE SCALE GENOMIC DNA]</scope>
    <source>
        <strain evidence="10">S238N-H82 / ATCC MYA-4686</strain>
    </source>
</reference>
<proteinExistence type="predicted"/>
<feature type="signal peptide" evidence="7">
    <location>
        <begin position="1"/>
        <end position="21"/>
    </location>
</feature>
<keyword evidence="2" id="KW-0812">Transmembrane</keyword>
<protein>
    <submittedName>
        <fullName evidence="9">Predicted protein</fullName>
    </submittedName>
</protein>
<dbReference type="GO" id="GO:0005886">
    <property type="term" value="C:plasma membrane"/>
    <property type="evidence" value="ECO:0007669"/>
    <property type="project" value="TreeGrafter"/>
</dbReference>
<dbReference type="InterPro" id="IPR002889">
    <property type="entry name" value="WSC_carb-bd"/>
</dbReference>
<dbReference type="RefSeq" id="XP_001889948.1">
    <property type="nucleotide sequence ID" value="XM_001889913.1"/>
</dbReference>
<dbReference type="PROSITE" id="PS51212">
    <property type="entry name" value="WSC"/>
    <property type="match status" value="2"/>
</dbReference>
<dbReference type="OrthoDB" id="5985073at2759"/>
<evidence type="ECO:0000256" key="2">
    <source>
        <dbReference type="ARBA" id="ARBA00022692"/>
    </source>
</evidence>
<keyword evidence="3 7" id="KW-0732">Signal</keyword>
<dbReference type="InParanoid" id="B0E155"/>
<dbReference type="SMART" id="SM00321">
    <property type="entry name" value="WSC"/>
    <property type="match status" value="2"/>
</dbReference>
<dbReference type="GeneID" id="6085604"/>
<name>B0E155_LACBS</name>
<evidence type="ECO:0000256" key="3">
    <source>
        <dbReference type="ARBA" id="ARBA00022729"/>
    </source>
</evidence>
<dbReference type="PANTHER" id="PTHR24269">
    <property type="entry name" value="KREMEN PROTEIN"/>
    <property type="match status" value="1"/>
</dbReference>
<dbReference type="InterPro" id="IPR051836">
    <property type="entry name" value="Kremen_rcpt"/>
</dbReference>
<gene>
    <name evidence="9" type="ORF">LACBIDRAFT_335035</name>
</gene>
<evidence type="ECO:0000256" key="6">
    <source>
        <dbReference type="ARBA" id="ARBA00023180"/>
    </source>
</evidence>
<evidence type="ECO:0000256" key="7">
    <source>
        <dbReference type="SAM" id="SignalP"/>
    </source>
</evidence>
<dbReference type="EMBL" id="DS547165">
    <property type="protein sequence ID" value="EDQ99397.1"/>
    <property type="molecule type" value="Genomic_DNA"/>
</dbReference>